<dbReference type="GO" id="GO:0022625">
    <property type="term" value="C:cytosolic large ribosomal subunit"/>
    <property type="evidence" value="ECO:0007669"/>
    <property type="project" value="TreeGrafter"/>
</dbReference>
<dbReference type="PROSITE" id="PS00936">
    <property type="entry name" value="RIBOSOMAL_L35"/>
    <property type="match status" value="1"/>
</dbReference>
<dbReference type="InterPro" id="IPR021137">
    <property type="entry name" value="Ribosomal_bL35-like"/>
</dbReference>
<dbReference type="HAMAP" id="MF_00514">
    <property type="entry name" value="Ribosomal_bL35"/>
    <property type="match status" value="1"/>
</dbReference>
<comment type="similarity">
    <text evidence="1 5 6">Belongs to the bacterial ribosomal protein bL35 family.</text>
</comment>
<dbReference type="SUPFAM" id="SSF143034">
    <property type="entry name" value="L35p-like"/>
    <property type="match status" value="1"/>
</dbReference>
<keyword evidence="3 5" id="KW-0687">Ribonucleoprotein</keyword>
<dbReference type="GO" id="GO:0006412">
    <property type="term" value="P:translation"/>
    <property type="evidence" value="ECO:0007669"/>
    <property type="project" value="UniProtKB-UniRule"/>
</dbReference>
<gene>
    <name evidence="5" type="primary">rpmI</name>
    <name evidence="8" type="ORF">UT18_C0012G0009</name>
</gene>
<feature type="region of interest" description="Disordered" evidence="7">
    <location>
        <begin position="34"/>
        <end position="63"/>
    </location>
</feature>
<dbReference type="STRING" id="1618345.UT18_C0012G0009"/>
<evidence type="ECO:0000256" key="5">
    <source>
        <dbReference type="HAMAP-Rule" id="MF_00514"/>
    </source>
</evidence>
<dbReference type="PRINTS" id="PR00064">
    <property type="entry name" value="RIBOSOMALL35"/>
</dbReference>
<reference evidence="8 9" key="1">
    <citation type="journal article" date="2015" name="Nature">
        <title>rRNA introns, odd ribosomes, and small enigmatic genomes across a large radiation of phyla.</title>
        <authorList>
            <person name="Brown C.T."/>
            <person name="Hug L.A."/>
            <person name="Thomas B.C."/>
            <person name="Sharon I."/>
            <person name="Castelle C.J."/>
            <person name="Singh A."/>
            <person name="Wilkins M.J."/>
            <person name="Williams K.H."/>
            <person name="Banfield J.F."/>
        </authorList>
    </citation>
    <scope>NUCLEOTIDE SEQUENCE [LARGE SCALE GENOMIC DNA]</scope>
</reference>
<dbReference type="FunFam" id="4.10.410.60:FF:000001">
    <property type="entry name" value="50S ribosomal protein L35"/>
    <property type="match status" value="1"/>
</dbReference>
<comment type="caution">
    <text evidence="8">The sequence shown here is derived from an EMBL/GenBank/DDBJ whole genome shotgun (WGS) entry which is preliminary data.</text>
</comment>
<evidence type="ECO:0000256" key="4">
    <source>
        <dbReference type="ARBA" id="ARBA00071664"/>
    </source>
</evidence>
<evidence type="ECO:0000256" key="6">
    <source>
        <dbReference type="RuleBase" id="RU000568"/>
    </source>
</evidence>
<accession>A0A0G0LT07</accession>
<dbReference type="NCBIfam" id="TIGR00001">
    <property type="entry name" value="rpmI_bact"/>
    <property type="match status" value="1"/>
</dbReference>
<evidence type="ECO:0000256" key="7">
    <source>
        <dbReference type="SAM" id="MobiDB-lite"/>
    </source>
</evidence>
<dbReference type="PATRIC" id="fig|1618345.3.peg.750"/>
<evidence type="ECO:0000313" key="9">
    <source>
        <dbReference type="Proteomes" id="UP000034207"/>
    </source>
</evidence>
<dbReference type="EMBL" id="LBVV01000012">
    <property type="protein sequence ID" value="KKQ94157.1"/>
    <property type="molecule type" value="Genomic_DNA"/>
</dbReference>
<sequence length="63" mass="7124">MPKLKVRSAAKKRFKITGKKITKKSPFRSHLLEKKSANRKRRLGMSSDLAAGDKKNVKKMLGV</sequence>
<evidence type="ECO:0000313" key="8">
    <source>
        <dbReference type="EMBL" id="KKQ94157.1"/>
    </source>
</evidence>
<dbReference type="PANTHER" id="PTHR33343">
    <property type="entry name" value="54S RIBOSOMAL PROTEIN BL35M"/>
    <property type="match status" value="1"/>
</dbReference>
<name>A0A0G0LT07_UNCC2</name>
<dbReference type="InterPro" id="IPR037229">
    <property type="entry name" value="Ribosomal_bL35_sf"/>
</dbReference>
<protein>
    <recommendedName>
        <fullName evidence="4 5">Large ribosomal subunit protein bL35</fullName>
    </recommendedName>
</protein>
<keyword evidence="2 5" id="KW-0689">Ribosomal protein</keyword>
<organism evidence="8 9">
    <name type="scientific">candidate division CPR2 bacterium GW2011_GWC2_39_10</name>
    <dbReference type="NCBI Taxonomy" id="1618345"/>
    <lineage>
        <taxon>Bacteria</taxon>
        <taxon>Bacteria division CPR2</taxon>
    </lineage>
</organism>
<dbReference type="GO" id="GO:0003735">
    <property type="term" value="F:structural constituent of ribosome"/>
    <property type="evidence" value="ECO:0007669"/>
    <property type="project" value="InterPro"/>
</dbReference>
<dbReference type="Pfam" id="PF01632">
    <property type="entry name" value="Ribosomal_L35p"/>
    <property type="match status" value="1"/>
</dbReference>
<proteinExistence type="inferred from homology"/>
<evidence type="ECO:0000256" key="1">
    <source>
        <dbReference type="ARBA" id="ARBA00006598"/>
    </source>
</evidence>
<dbReference type="InterPro" id="IPR018265">
    <property type="entry name" value="Ribosomal_bL35_CS"/>
</dbReference>
<dbReference type="PANTHER" id="PTHR33343:SF1">
    <property type="entry name" value="LARGE RIBOSOMAL SUBUNIT PROTEIN BL35M"/>
    <property type="match status" value="1"/>
</dbReference>
<dbReference type="Proteomes" id="UP000034207">
    <property type="component" value="Unassembled WGS sequence"/>
</dbReference>
<evidence type="ECO:0000256" key="2">
    <source>
        <dbReference type="ARBA" id="ARBA00022980"/>
    </source>
</evidence>
<dbReference type="AlphaFoldDB" id="A0A0G0LT07"/>
<dbReference type="InterPro" id="IPR001706">
    <property type="entry name" value="Ribosomal_bL35"/>
</dbReference>
<evidence type="ECO:0000256" key="3">
    <source>
        <dbReference type="ARBA" id="ARBA00023274"/>
    </source>
</evidence>
<dbReference type="Gene3D" id="4.10.410.60">
    <property type="match status" value="1"/>
</dbReference>